<dbReference type="AlphaFoldDB" id="A0A7U7J2R3"/>
<dbReference type="RefSeq" id="WP_051497698.1">
    <property type="nucleotide sequence ID" value="NZ_CBTK010000140.1"/>
</dbReference>
<dbReference type="EMBL" id="CBTK010000140">
    <property type="protein sequence ID" value="CDH45334.1"/>
    <property type="molecule type" value="Genomic_DNA"/>
</dbReference>
<evidence type="ECO:0000313" key="1">
    <source>
        <dbReference type="EMBL" id="CDH45334.1"/>
    </source>
</evidence>
<reference evidence="1 2" key="1">
    <citation type="journal article" date="2014" name="ISME J.">
        <title>Candidatus Competibacter-lineage genomes retrieved from metagenomes reveal functional metabolic diversity.</title>
        <authorList>
            <person name="McIlroy S.J."/>
            <person name="Albertsen M."/>
            <person name="Andresen E.K."/>
            <person name="Saunders A.M."/>
            <person name="Kristiansen R."/>
            <person name="Stokholm-Bjerregaard M."/>
            <person name="Nielsen K.L."/>
            <person name="Nielsen P.H."/>
        </authorList>
    </citation>
    <scope>NUCLEOTIDE SEQUENCE [LARGE SCALE GENOMIC DNA]</scope>
    <source>
        <strain evidence="1 2">Run_B_J11</strain>
    </source>
</reference>
<comment type="caution">
    <text evidence="1">The sequence shown here is derived from an EMBL/GenBank/DDBJ whole genome shotgun (WGS) entry which is preliminary data.</text>
</comment>
<protein>
    <submittedName>
        <fullName evidence="1">Uncharacterized protein</fullName>
    </submittedName>
</protein>
<keyword evidence="2" id="KW-1185">Reference proteome</keyword>
<sequence length="85" mass="9301">MKFVVCMSREGLGDLSADDLTLGRLYEVIEEADDRGMMRIMDDSGEDYLYPAILFSSLEVPPQIAAQLHHLLNSPVSAASLRSAG</sequence>
<dbReference type="Proteomes" id="UP000019184">
    <property type="component" value="Unassembled WGS sequence"/>
</dbReference>
<organism evidence="1 2">
    <name type="scientific">Candidatus Contendobacter odensis Run_B_J11</name>
    <dbReference type="NCBI Taxonomy" id="1400861"/>
    <lineage>
        <taxon>Bacteria</taxon>
        <taxon>Pseudomonadati</taxon>
        <taxon>Pseudomonadota</taxon>
        <taxon>Gammaproteobacteria</taxon>
        <taxon>Candidatus Competibacteraceae</taxon>
        <taxon>Candidatus Contendibacter</taxon>
    </lineage>
</organism>
<gene>
    <name evidence="1" type="ORF">BN874_2240003</name>
</gene>
<name>A0A7U7J2R3_9GAMM</name>
<accession>A0A7U7J2R3</accession>
<evidence type="ECO:0000313" key="2">
    <source>
        <dbReference type="Proteomes" id="UP000019184"/>
    </source>
</evidence>
<proteinExistence type="predicted"/>